<organism evidence="4 5">
    <name type="scientific">Pinctada imbricata</name>
    <name type="common">Atlantic pearl-oyster</name>
    <name type="synonym">Pinctada martensii</name>
    <dbReference type="NCBI Taxonomy" id="66713"/>
    <lineage>
        <taxon>Eukaryota</taxon>
        <taxon>Metazoa</taxon>
        <taxon>Spiralia</taxon>
        <taxon>Lophotrochozoa</taxon>
        <taxon>Mollusca</taxon>
        <taxon>Bivalvia</taxon>
        <taxon>Autobranchia</taxon>
        <taxon>Pteriomorphia</taxon>
        <taxon>Pterioida</taxon>
        <taxon>Pterioidea</taxon>
        <taxon>Pteriidae</taxon>
        <taxon>Pinctada</taxon>
    </lineage>
</organism>
<evidence type="ECO:0008006" key="6">
    <source>
        <dbReference type="Google" id="ProtNLM"/>
    </source>
</evidence>
<dbReference type="SUPFAM" id="SSF63829">
    <property type="entry name" value="Calcium-dependent phosphotriesterase"/>
    <property type="match status" value="1"/>
</dbReference>
<dbReference type="PROSITE" id="PS51125">
    <property type="entry name" value="NHL"/>
    <property type="match status" value="1"/>
</dbReference>
<dbReference type="AlphaFoldDB" id="A0AA88YCQ7"/>
<proteinExistence type="predicted"/>
<gene>
    <name evidence="4" type="ORF">FSP39_012779</name>
</gene>
<reference evidence="4" key="1">
    <citation type="submission" date="2019-08" db="EMBL/GenBank/DDBJ databases">
        <title>The improved chromosome-level genome for the pearl oyster Pinctada fucata martensii using PacBio sequencing and Hi-C.</title>
        <authorList>
            <person name="Zheng Z."/>
        </authorList>
    </citation>
    <scope>NUCLEOTIDE SEQUENCE</scope>
    <source>
        <strain evidence="4">ZZ-2019</strain>
        <tissue evidence="4">Adductor muscle</tissue>
    </source>
</reference>
<dbReference type="GO" id="GO:0008270">
    <property type="term" value="F:zinc ion binding"/>
    <property type="evidence" value="ECO:0007669"/>
    <property type="project" value="UniProtKB-KW"/>
</dbReference>
<sequence length="398" mass="44535">MKKNKNDISTSNSKLQSAHAKIQDTIKNARTKTEGQSFTDIDQFLNEAEKLQTDTDISVSITLSTPKFLAQANHTTPRIGTLHFEGRTVQNDPKLLTSTNIGALQLKDRAMRNVLLHPPTPSDVKIIKTYTASVIAAEMRAISSTQVWCSRHYEKSLHLSDINGQQINSLSLDFSVQGFVINNIGNFIVCDRNNKSIKQVTADGHVSTLCSTSPRSPWGICLNHKQQPVVCMEESLVVYSPDCQTKLQVFTHDQDGKPLFVWSYRVAMNGDTDYCVADDSGHKVVTIDVEGRLRWMYSGGPGQEVEGRLRWMYSGGPGQEVFRPSNICCDSHMHVIVADSPNHKVHLLDKEGQFIMYITDNVSIQHPRGLAVSDDDTLWIGENNESQKVHVIKYLKHT</sequence>
<keyword evidence="5" id="KW-1185">Reference proteome</keyword>
<evidence type="ECO:0000256" key="1">
    <source>
        <dbReference type="ARBA" id="ARBA00022737"/>
    </source>
</evidence>
<dbReference type="PANTHER" id="PTHR24104">
    <property type="entry name" value="E3 UBIQUITIN-PROTEIN LIGASE NHLRC1-RELATED"/>
    <property type="match status" value="1"/>
</dbReference>
<evidence type="ECO:0000256" key="2">
    <source>
        <dbReference type="PROSITE-ProRule" id="PRU00504"/>
    </source>
</evidence>
<evidence type="ECO:0000313" key="5">
    <source>
        <dbReference type="Proteomes" id="UP001186944"/>
    </source>
</evidence>
<evidence type="ECO:0000256" key="3">
    <source>
        <dbReference type="SAM" id="MobiDB-lite"/>
    </source>
</evidence>
<dbReference type="InterPro" id="IPR050952">
    <property type="entry name" value="TRIM-NHL_E3_ligases"/>
</dbReference>
<dbReference type="PANTHER" id="PTHR24104:SF25">
    <property type="entry name" value="PROTEIN LIN-41"/>
    <property type="match status" value="1"/>
</dbReference>
<accession>A0AA88YCQ7</accession>
<dbReference type="Gene3D" id="2.120.10.30">
    <property type="entry name" value="TolB, C-terminal domain"/>
    <property type="match status" value="1"/>
</dbReference>
<evidence type="ECO:0000313" key="4">
    <source>
        <dbReference type="EMBL" id="KAK3102634.1"/>
    </source>
</evidence>
<dbReference type="InterPro" id="IPR001258">
    <property type="entry name" value="NHL_repeat"/>
</dbReference>
<protein>
    <recommendedName>
        <fullName evidence="6">Tripartite motif-containing protein 3</fullName>
    </recommendedName>
</protein>
<feature type="region of interest" description="Disordered" evidence="3">
    <location>
        <begin position="1"/>
        <end position="22"/>
    </location>
</feature>
<feature type="compositionally biased region" description="Polar residues" evidence="3">
    <location>
        <begin position="7"/>
        <end position="16"/>
    </location>
</feature>
<dbReference type="Proteomes" id="UP001186944">
    <property type="component" value="Unassembled WGS sequence"/>
</dbReference>
<dbReference type="EMBL" id="VSWD01000005">
    <property type="protein sequence ID" value="KAK3102634.1"/>
    <property type="molecule type" value="Genomic_DNA"/>
</dbReference>
<dbReference type="GO" id="GO:0000209">
    <property type="term" value="P:protein polyubiquitination"/>
    <property type="evidence" value="ECO:0007669"/>
    <property type="project" value="TreeGrafter"/>
</dbReference>
<dbReference type="GO" id="GO:0043161">
    <property type="term" value="P:proteasome-mediated ubiquitin-dependent protein catabolic process"/>
    <property type="evidence" value="ECO:0007669"/>
    <property type="project" value="TreeGrafter"/>
</dbReference>
<dbReference type="InterPro" id="IPR011042">
    <property type="entry name" value="6-blade_b-propeller_TolB-like"/>
</dbReference>
<name>A0AA88YCQ7_PINIB</name>
<feature type="repeat" description="NHL" evidence="2">
    <location>
        <begin position="323"/>
        <end position="351"/>
    </location>
</feature>
<keyword evidence="1" id="KW-0677">Repeat</keyword>
<dbReference type="GO" id="GO:0061630">
    <property type="term" value="F:ubiquitin protein ligase activity"/>
    <property type="evidence" value="ECO:0007669"/>
    <property type="project" value="TreeGrafter"/>
</dbReference>
<comment type="caution">
    <text evidence="4">The sequence shown here is derived from an EMBL/GenBank/DDBJ whole genome shotgun (WGS) entry which is preliminary data.</text>
</comment>